<feature type="domain" description="DUF58" evidence="1">
    <location>
        <begin position="196"/>
        <end position="298"/>
    </location>
</feature>
<dbReference type="PANTHER" id="PTHR34351">
    <property type="entry name" value="SLR1927 PROTEIN-RELATED"/>
    <property type="match status" value="1"/>
</dbReference>
<organism evidence="2 3">
    <name type="scientific">Methanocalculus chunghsingensis</name>
    <dbReference type="NCBI Taxonomy" id="156457"/>
    <lineage>
        <taxon>Archaea</taxon>
        <taxon>Methanobacteriati</taxon>
        <taxon>Methanobacteriota</taxon>
        <taxon>Stenosarchaea group</taxon>
        <taxon>Methanomicrobia</taxon>
        <taxon>Methanomicrobiales</taxon>
        <taxon>Methanocalculaceae</taxon>
        <taxon>Methanocalculus</taxon>
    </lineage>
</organism>
<evidence type="ECO:0000313" key="2">
    <source>
        <dbReference type="EMBL" id="MBR1368854.1"/>
    </source>
</evidence>
<reference evidence="2" key="1">
    <citation type="submission" date="2014-12" db="EMBL/GenBank/DDBJ databases">
        <authorList>
            <person name="Huang H.-H."/>
            <person name="Chen S.-C."/>
            <person name="Lai M.-C."/>
        </authorList>
    </citation>
    <scope>NUCLEOTIDE SEQUENCE</scope>
    <source>
        <strain evidence="2">K1F9705b</strain>
    </source>
</reference>
<comment type="caution">
    <text evidence="2">The sequence shown here is derived from an EMBL/GenBank/DDBJ whole genome shotgun (WGS) entry which is preliminary data.</text>
</comment>
<name>A0A8J7W5R5_9EURY</name>
<dbReference type="OrthoDB" id="3263at2157"/>
<dbReference type="AlphaFoldDB" id="A0A8J7W5R5"/>
<evidence type="ECO:0000259" key="1">
    <source>
        <dbReference type="Pfam" id="PF01882"/>
    </source>
</evidence>
<dbReference type="Proteomes" id="UP000730161">
    <property type="component" value="Unassembled WGS sequence"/>
</dbReference>
<sequence length="412" mass="44932">MRPTSLSRAIGAAGILTVAGGGAMGSSPGVLAGTLILLFLFSRAAVFFSGEKMVIRSIRIERHCDNKIIRQYGLIAVTLSATAEMPKGMEATLLDYPGPGFATVGDIPLLNLLEDDLIRYRTRAITRGSVSFHGAVVTLADSYFTSEIALGREEDQNPLIQVQPQGSPVLAIGDSLGYGDATSRRYTSPSGSVVRSYREYMPGDDTRQIDWKTTAKRDQLIIRETYAQRGEIPMIVLDLSGEASENEKLVGFTVGTIEETLKVSHSVSLLVIAGGTVLRFLPNERQSHRVLAAIRDLPPAYRDHHFYRYAAPSDLAIRMKAAPAASRLNRWYEAVHQIRGIPAFEKECLRAFSRARGTSLLLFSACTGDLSHLAMVTRAARRVGLSLHLRIPSSLPEGYLLSSLSPDSVEVI</sequence>
<dbReference type="EMBL" id="JWHL01000005">
    <property type="protein sequence ID" value="MBR1368854.1"/>
    <property type="molecule type" value="Genomic_DNA"/>
</dbReference>
<accession>A0A8J7W5R5</accession>
<dbReference type="PANTHER" id="PTHR34351:SF2">
    <property type="entry name" value="DUF58 DOMAIN-CONTAINING PROTEIN"/>
    <property type="match status" value="1"/>
</dbReference>
<dbReference type="RefSeq" id="WP_211530505.1">
    <property type="nucleotide sequence ID" value="NZ_JWHL01000005.1"/>
</dbReference>
<protein>
    <recommendedName>
        <fullName evidence="1">DUF58 domain-containing protein</fullName>
    </recommendedName>
</protein>
<dbReference type="InterPro" id="IPR002881">
    <property type="entry name" value="DUF58"/>
</dbReference>
<evidence type="ECO:0000313" key="3">
    <source>
        <dbReference type="Proteomes" id="UP000730161"/>
    </source>
</evidence>
<gene>
    <name evidence="2" type="ORF">RJ53_04735</name>
</gene>
<proteinExistence type="predicted"/>
<dbReference type="Pfam" id="PF01882">
    <property type="entry name" value="DUF58"/>
    <property type="match status" value="1"/>
</dbReference>
<keyword evidence="3" id="KW-1185">Reference proteome</keyword>